<keyword evidence="6 8" id="KW-0472">Membrane</keyword>
<comment type="caution">
    <text evidence="10">The sequence shown here is derived from an EMBL/GenBank/DDBJ whole genome shotgun (WGS) entry which is preliminary data.</text>
</comment>
<evidence type="ECO:0000313" key="10">
    <source>
        <dbReference type="EMBL" id="OWR05310.1"/>
    </source>
</evidence>
<sequence length="444" mass="47338">MASASSTFQTPQSGPLTTRTDEELAPGDIAVGVVIGRASEYFDFFVFGIAAVLVFPHVFFPFVDTLTGTLYAFLVFALAFLVRPIGTLIGMEIQRRFGRSAKLTAALFLLGCSTVGMGLLPSYADAGNTAIVLLALCRVGQGLALGGSWDGLPSLLALNAPPHQRGWYAMLGQLGAPLGFFVASGVFLYVYSSLNAKDFLSWGWRFPFFTAFAINVVALFARLRLVVTHEYEKRMEEHELDPAHLHELLPAQGHHIVIGAFAALASYALFHLVTVFPLSWVNLFAEDRGVADFMKMELLGAAFAAAAMPMSGLIADKIGRRSFLGALAVAIGVFALFAPFMLGGGKPGQGAFILVGFVLLGLSYGQAAGSVTSNFLPHFRYTGAALTADMAWLLGAAFAPVVVLYLSSRFGLGSVSVYLLSGVLCTLVALRINKKLRAAAVVQD</sequence>
<dbReference type="GO" id="GO:0005886">
    <property type="term" value="C:plasma membrane"/>
    <property type="evidence" value="ECO:0007669"/>
    <property type="project" value="UniProtKB-SubCell"/>
</dbReference>
<keyword evidence="11" id="KW-1185">Reference proteome</keyword>
<feature type="transmembrane region" description="Helical" evidence="8">
    <location>
        <begin position="256"/>
        <end position="278"/>
    </location>
</feature>
<evidence type="ECO:0000256" key="3">
    <source>
        <dbReference type="ARBA" id="ARBA00022475"/>
    </source>
</evidence>
<keyword evidence="3" id="KW-1003">Cell membrane</keyword>
<evidence type="ECO:0000256" key="4">
    <source>
        <dbReference type="ARBA" id="ARBA00022692"/>
    </source>
</evidence>
<dbReference type="InterPro" id="IPR020846">
    <property type="entry name" value="MFS_dom"/>
</dbReference>
<protein>
    <submittedName>
        <fullName evidence="10">MFS transporter</fullName>
    </submittedName>
</protein>
<keyword evidence="5 8" id="KW-1133">Transmembrane helix</keyword>
<dbReference type="PROSITE" id="PS00216">
    <property type="entry name" value="SUGAR_TRANSPORT_1"/>
    <property type="match status" value="1"/>
</dbReference>
<dbReference type="OrthoDB" id="6766492at2"/>
<reference evidence="10 11" key="1">
    <citation type="journal article" date="2007" name="Int. J. Syst. Evol. Microbiol.">
        <title>Description of Pelomonas aquatica sp. nov. and Pelomonas puraquae sp. nov., isolated from industrial and haemodialysis water.</title>
        <authorList>
            <person name="Gomila M."/>
            <person name="Bowien B."/>
            <person name="Falsen E."/>
            <person name="Moore E.R."/>
            <person name="Lalucat J."/>
        </authorList>
    </citation>
    <scope>NUCLEOTIDE SEQUENCE [LARGE SCALE GENOMIC DNA]</scope>
    <source>
        <strain evidence="10 11">CCUG 52769</strain>
    </source>
</reference>
<feature type="transmembrane region" description="Helical" evidence="8">
    <location>
        <begin position="44"/>
        <end position="63"/>
    </location>
</feature>
<dbReference type="Proteomes" id="UP000197446">
    <property type="component" value="Unassembled WGS sequence"/>
</dbReference>
<feature type="transmembrane region" description="Helical" evidence="8">
    <location>
        <begin position="204"/>
        <end position="225"/>
    </location>
</feature>
<dbReference type="InterPro" id="IPR005828">
    <property type="entry name" value="MFS_sugar_transport-like"/>
</dbReference>
<dbReference type="InterPro" id="IPR005829">
    <property type="entry name" value="Sugar_transporter_CS"/>
</dbReference>
<dbReference type="InterPro" id="IPR036259">
    <property type="entry name" value="MFS_trans_sf"/>
</dbReference>
<dbReference type="SUPFAM" id="SSF103473">
    <property type="entry name" value="MFS general substrate transporter"/>
    <property type="match status" value="1"/>
</dbReference>
<gene>
    <name evidence="10" type="ORF">CDO81_02275</name>
</gene>
<accession>A0A254NC39</accession>
<dbReference type="AlphaFoldDB" id="A0A254NC39"/>
<feature type="transmembrane region" description="Helical" evidence="8">
    <location>
        <begin position="381"/>
        <end position="406"/>
    </location>
</feature>
<feature type="transmembrane region" description="Helical" evidence="8">
    <location>
        <begin position="348"/>
        <end position="369"/>
    </location>
</feature>
<evidence type="ECO:0000256" key="6">
    <source>
        <dbReference type="ARBA" id="ARBA00023136"/>
    </source>
</evidence>
<feature type="compositionally biased region" description="Polar residues" evidence="7">
    <location>
        <begin position="1"/>
        <end position="18"/>
    </location>
</feature>
<feature type="transmembrane region" description="Helical" evidence="8">
    <location>
        <begin position="298"/>
        <end position="315"/>
    </location>
</feature>
<feature type="transmembrane region" description="Helical" evidence="8">
    <location>
        <begin position="322"/>
        <end position="342"/>
    </location>
</feature>
<comment type="subcellular location">
    <subcellularLocation>
        <location evidence="1">Cell membrane</location>
        <topology evidence="1">Multi-pass membrane protein</topology>
    </subcellularLocation>
</comment>
<organism evidence="10 11">
    <name type="scientific">Roseateles puraquae</name>
    <dbReference type="NCBI Taxonomy" id="431059"/>
    <lineage>
        <taxon>Bacteria</taxon>
        <taxon>Pseudomonadati</taxon>
        <taxon>Pseudomonadota</taxon>
        <taxon>Betaproteobacteria</taxon>
        <taxon>Burkholderiales</taxon>
        <taxon>Sphaerotilaceae</taxon>
        <taxon>Roseateles</taxon>
    </lineage>
</organism>
<dbReference type="PANTHER" id="PTHR43045">
    <property type="entry name" value="SHIKIMATE TRANSPORTER"/>
    <property type="match status" value="1"/>
</dbReference>
<proteinExistence type="predicted"/>
<dbReference type="Gene3D" id="1.20.1250.20">
    <property type="entry name" value="MFS general substrate transporter like domains"/>
    <property type="match status" value="2"/>
</dbReference>
<evidence type="ECO:0000256" key="7">
    <source>
        <dbReference type="SAM" id="MobiDB-lite"/>
    </source>
</evidence>
<evidence type="ECO:0000256" key="8">
    <source>
        <dbReference type="SAM" id="Phobius"/>
    </source>
</evidence>
<evidence type="ECO:0000256" key="2">
    <source>
        <dbReference type="ARBA" id="ARBA00022448"/>
    </source>
</evidence>
<evidence type="ECO:0000256" key="1">
    <source>
        <dbReference type="ARBA" id="ARBA00004651"/>
    </source>
</evidence>
<name>A0A254NC39_9BURK</name>
<feature type="transmembrane region" description="Helical" evidence="8">
    <location>
        <begin position="412"/>
        <end position="430"/>
    </location>
</feature>
<evidence type="ECO:0000259" key="9">
    <source>
        <dbReference type="PROSITE" id="PS50850"/>
    </source>
</evidence>
<keyword evidence="4 8" id="KW-0812">Transmembrane</keyword>
<dbReference type="PANTHER" id="PTHR43045:SF2">
    <property type="entry name" value="INNER MEMBRANE METABOLITE TRANSPORT PROTEIN YHJE"/>
    <property type="match status" value="1"/>
</dbReference>
<feature type="region of interest" description="Disordered" evidence="7">
    <location>
        <begin position="1"/>
        <end position="20"/>
    </location>
</feature>
<dbReference type="GO" id="GO:0022857">
    <property type="term" value="F:transmembrane transporter activity"/>
    <property type="evidence" value="ECO:0007669"/>
    <property type="project" value="InterPro"/>
</dbReference>
<dbReference type="PROSITE" id="PS50850">
    <property type="entry name" value="MFS"/>
    <property type="match status" value="1"/>
</dbReference>
<dbReference type="EMBL" id="NISI01000001">
    <property type="protein sequence ID" value="OWR05310.1"/>
    <property type="molecule type" value="Genomic_DNA"/>
</dbReference>
<evidence type="ECO:0000313" key="11">
    <source>
        <dbReference type="Proteomes" id="UP000197446"/>
    </source>
</evidence>
<keyword evidence="2" id="KW-0813">Transport</keyword>
<feature type="transmembrane region" description="Helical" evidence="8">
    <location>
        <begin position="69"/>
        <end position="91"/>
    </location>
</feature>
<evidence type="ECO:0000256" key="5">
    <source>
        <dbReference type="ARBA" id="ARBA00022989"/>
    </source>
</evidence>
<dbReference type="RefSeq" id="WP_088481521.1">
    <property type="nucleotide sequence ID" value="NZ_JBCNLH010000006.1"/>
</dbReference>
<feature type="domain" description="Major facilitator superfamily (MFS) profile" evidence="9">
    <location>
        <begin position="29"/>
        <end position="437"/>
    </location>
</feature>
<feature type="transmembrane region" description="Helical" evidence="8">
    <location>
        <begin position="170"/>
        <end position="192"/>
    </location>
</feature>
<dbReference type="Pfam" id="PF00083">
    <property type="entry name" value="Sugar_tr"/>
    <property type="match status" value="1"/>
</dbReference>